<dbReference type="PIRSF" id="PIRSF000538">
    <property type="entry name" value="GlpK"/>
    <property type="match status" value="1"/>
</dbReference>
<gene>
    <name evidence="4" type="ORF">UFOPK1776_00659</name>
    <name evidence="5" type="ORF">UFOPK2886_00533</name>
</gene>
<keyword evidence="2" id="KW-0418">Kinase</keyword>
<feature type="domain" description="Carbohydrate kinase FGGY N-terminal" evidence="3">
    <location>
        <begin position="6"/>
        <end position="247"/>
    </location>
</feature>
<evidence type="ECO:0000313" key="5">
    <source>
        <dbReference type="EMBL" id="CAB4766891.1"/>
    </source>
</evidence>
<dbReference type="Pfam" id="PF00370">
    <property type="entry name" value="FGGY_N"/>
    <property type="match status" value="1"/>
</dbReference>
<dbReference type="InterPro" id="IPR043129">
    <property type="entry name" value="ATPase_NBD"/>
</dbReference>
<dbReference type="InterPro" id="IPR050406">
    <property type="entry name" value="FGGY_Carb_Kinase"/>
</dbReference>
<proteinExistence type="predicted"/>
<dbReference type="EMBL" id="CAEZZO010000065">
    <property type="protein sequence ID" value="CAB4766891.1"/>
    <property type="molecule type" value="Genomic_DNA"/>
</dbReference>
<name>A0A6J6V427_9ZZZZ</name>
<dbReference type="EMBL" id="CAEZUC010000092">
    <property type="protein sequence ID" value="CAB4591832.1"/>
    <property type="molecule type" value="Genomic_DNA"/>
</dbReference>
<evidence type="ECO:0000313" key="4">
    <source>
        <dbReference type="EMBL" id="CAB4591832.1"/>
    </source>
</evidence>
<dbReference type="GO" id="GO:0005975">
    <property type="term" value="P:carbohydrate metabolic process"/>
    <property type="evidence" value="ECO:0007669"/>
    <property type="project" value="InterPro"/>
</dbReference>
<dbReference type="InterPro" id="IPR000577">
    <property type="entry name" value="Carb_kinase_FGGY"/>
</dbReference>
<protein>
    <submittedName>
        <fullName evidence="5">Unannotated protein</fullName>
    </submittedName>
</protein>
<dbReference type="PANTHER" id="PTHR43095">
    <property type="entry name" value="SUGAR KINASE"/>
    <property type="match status" value="1"/>
</dbReference>
<reference evidence="5" key="1">
    <citation type="submission" date="2020-05" db="EMBL/GenBank/DDBJ databases">
        <authorList>
            <person name="Chiriac C."/>
            <person name="Salcher M."/>
            <person name="Ghai R."/>
            <person name="Kavagutti S V."/>
        </authorList>
    </citation>
    <scope>NUCLEOTIDE SEQUENCE</scope>
</reference>
<accession>A0A6J6V427</accession>
<evidence type="ECO:0000256" key="1">
    <source>
        <dbReference type="ARBA" id="ARBA00022679"/>
    </source>
</evidence>
<sequence>MKQVFFGVDLGTTNTKVLSVDSDGKFIAITKESTEWLVLPNGKIEANVDQIYKLLLDCINRLITLTKNEIGDFQVAGIGITGMAESGVILDQNRNLLTQPVAWFDSRGEKEMNDLGADFKNEYQTKTGLVFKPESSLSTLLAMKSDGFDFKQKDIVWLNLSEYVAFKFTGTLATEPSLASRTALFDQSTLKFWQRAKQILGVEESFIPEQRFAGQSWGNIVSNQLPAQLQNAVVTVGGHDHPVAAVGSGATGDDQVFNSAGTGDAIVRSVPGTLTDQQRAALTGLGVSAGRHTLQNATVLIGGSRGGLVLRRALDLMGARSGDALKAIDDAWDINHKFIDVIDMNQEKSVSNDIKIILTGDAGPNDLWAAALDYMASENKKMLDGIAEVVGKHKYALGSGGWLKLRSVREIKTKIMPNLEISNIDEPGAFGAAFMASWASQQTDGSIVEHISKRVKNLNSEYRI</sequence>
<dbReference type="InterPro" id="IPR018484">
    <property type="entry name" value="FGGY_N"/>
</dbReference>
<dbReference type="Gene3D" id="3.30.420.40">
    <property type="match status" value="2"/>
</dbReference>
<keyword evidence="1" id="KW-0808">Transferase</keyword>
<organism evidence="5">
    <name type="scientific">freshwater metagenome</name>
    <dbReference type="NCBI Taxonomy" id="449393"/>
    <lineage>
        <taxon>unclassified sequences</taxon>
        <taxon>metagenomes</taxon>
        <taxon>ecological metagenomes</taxon>
    </lineage>
</organism>
<dbReference type="GO" id="GO:0016301">
    <property type="term" value="F:kinase activity"/>
    <property type="evidence" value="ECO:0007669"/>
    <property type="project" value="UniProtKB-KW"/>
</dbReference>
<dbReference type="AlphaFoldDB" id="A0A6J6V427"/>
<evidence type="ECO:0000256" key="2">
    <source>
        <dbReference type="ARBA" id="ARBA00022777"/>
    </source>
</evidence>
<dbReference type="SUPFAM" id="SSF53067">
    <property type="entry name" value="Actin-like ATPase domain"/>
    <property type="match status" value="2"/>
</dbReference>
<evidence type="ECO:0000259" key="3">
    <source>
        <dbReference type="Pfam" id="PF00370"/>
    </source>
</evidence>
<dbReference type="CDD" id="cd07773">
    <property type="entry name" value="ASKHA_NBD_FGGY_FK"/>
    <property type="match status" value="1"/>
</dbReference>